<dbReference type="SUPFAM" id="SSF54523">
    <property type="entry name" value="Pili subunits"/>
    <property type="match status" value="1"/>
</dbReference>
<feature type="domain" description="DUF1559" evidence="1">
    <location>
        <begin position="32"/>
        <end position="330"/>
    </location>
</feature>
<dbReference type="OrthoDB" id="241541at2"/>
<dbReference type="PROSITE" id="PS00409">
    <property type="entry name" value="PROKAR_NTER_METHYL"/>
    <property type="match status" value="1"/>
</dbReference>
<keyword evidence="3" id="KW-1185">Reference proteome</keyword>
<reference evidence="3" key="1">
    <citation type="submission" date="2016-12" db="EMBL/GenBank/DDBJ databases">
        <title>Comparative genomics of four Isosphaeraceae planctomycetes: a common pool of plasmids and glycoside hydrolase genes.</title>
        <authorList>
            <person name="Ivanova A."/>
        </authorList>
    </citation>
    <scope>NUCLEOTIDE SEQUENCE [LARGE SCALE GENOMIC DNA]</scope>
    <source>
        <strain evidence="3">PX4</strain>
    </source>
</reference>
<dbReference type="NCBIfam" id="TIGR02532">
    <property type="entry name" value="IV_pilin_GFxxxE"/>
    <property type="match status" value="1"/>
</dbReference>
<evidence type="ECO:0000313" key="3">
    <source>
        <dbReference type="Proteomes" id="UP000186309"/>
    </source>
</evidence>
<organism evidence="2 3">
    <name type="scientific">Paludisphaera borealis</name>
    <dbReference type="NCBI Taxonomy" id="1387353"/>
    <lineage>
        <taxon>Bacteria</taxon>
        <taxon>Pseudomonadati</taxon>
        <taxon>Planctomycetota</taxon>
        <taxon>Planctomycetia</taxon>
        <taxon>Isosphaerales</taxon>
        <taxon>Isosphaeraceae</taxon>
        <taxon>Paludisphaera</taxon>
    </lineage>
</organism>
<dbReference type="PANTHER" id="PTHR30093:SF2">
    <property type="entry name" value="TYPE II SECRETION SYSTEM PROTEIN H"/>
    <property type="match status" value="1"/>
</dbReference>
<dbReference type="PANTHER" id="PTHR30093">
    <property type="entry name" value="GENERAL SECRETION PATHWAY PROTEIN G"/>
    <property type="match status" value="1"/>
</dbReference>
<dbReference type="InterPro" id="IPR011453">
    <property type="entry name" value="DUF1559"/>
</dbReference>
<dbReference type="KEGG" id="pbor:BSF38_04318"/>
<dbReference type="EMBL" id="CP019082">
    <property type="protein sequence ID" value="APW62765.1"/>
    <property type="molecule type" value="Genomic_DNA"/>
</dbReference>
<dbReference type="NCBIfam" id="TIGR04294">
    <property type="entry name" value="pre_pil_HX9DG"/>
    <property type="match status" value="1"/>
</dbReference>
<protein>
    <submittedName>
        <fullName evidence="2">Fimbrial protein</fullName>
    </submittedName>
</protein>
<dbReference type="InterPro" id="IPR012902">
    <property type="entry name" value="N_methyl_site"/>
</dbReference>
<proteinExistence type="predicted"/>
<sequence>MSRNRRGFTLIELLVVIAIIAVLIALLLPAVQAAREAARHAQCVNNLKQLGLALHNYHQAVGAFPMMNSAAYSNVPPNNDNFTTWGVFGAHAFLLPYLEQSPVYNACNFDFGSYPRGSVNSDMTWTNITVWNTKVSSFICPSDGLAGQDNICSYQGNCGTGTDAWVSQNSNGIFCQNKTYGLASVSDGTSNTIAATEALVGAEGTQKYRWYKAGFNSSLTGDPTMMVRDARQNLAGIMAIAAQCQATIKTPSLFSNKGYRWQVGAPGFTMTNIIITPNSSQFTFSTCRWDCNENCGVDFGQLQTPSSNHAGGVNVAFADGSVRFVKDSISQSTWMSLGSRDGGEIVSADSY</sequence>
<dbReference type="RefSeq" id="WP_076349100.1">
    <property type="nucleotide sequence ID" value="NZ_CP019082.1"/>
</dbReference>
<dbReference type="Pfam" id="PF07963">
    <property type="entry name" value="N_methyl"/>
    <property type="match status" value="1"/>
</dbReference>
<dbReference type="InterPro" id="IPR027558">
    <property type="entry name" value="Pre_pil_HX9DG_C"/>
</dbReference>
<dbReference type="STRING" id="1387353.BSF38_04318"/>
<dbReference type="InterPro" id="IPR045584">
    <property type="entry name" value="Pilin-like"/>
</dbReference>
<accession>A0A1U7CV05</accession>
<dbReference type="Proteomes" id="UP000186309">
    <property type="component" value="Chromosome"/>
</dbReference>
<dbReference type="Gene3D" id="3.30.700.10">
    <property type="entry name" value="Glycoprotein, Type 4 Pilin"/>
    <property type="match status" value="1"/>
</dbReference>
<evidence type="ECO:0000313" key="2">
    <source>
        <dbReference type="EMBL" id="APW62765.1"/>
    </source>
</evidence>
<gene>
    <name evidence="2" type="primary">pilE1</name>
    <name evidence="2" type="ORF">BSF38_04318</name>
</gene>
<evidence type="ECO:0000259" key="1">
    <source>
        <dbReference type="Pfam" id="PF07596"/>
    </source>
</evidence>
<dbReference type="AlphaFoldDB" id="A0A1U7CV05"/>
<name>A0A1U7CV05_9BACT</name>
<dbReference type="Pfam" id="PF07596">
    <property type="entry name" value="SBP_bac_10"/>
    <property type="match status" value="1"/>
</dbReference>